<evidence type="ECO:0000256" key="8">
    <source>
        <dbReference type="ARBA" id="ARBA00022723"/>
    </source>
</evidence>
<comment type="pathway">
    <text evidence="2">Protein modification; protein ubiquitination.</text>
</comment>
<dbReference type="InterPro" id="IPR017907">
    <property type="entry name" value="Znf_RING_CS"/>
</dbReference>
<evidence type="ECO:0000256" key="7">
    <source>
        <dbReference type="ARBA" id="ARBA00022679"/>
    </source>
</evidence>
<dbReference type="PANTHER" id="PTHR22770">
    <property type="entry name" value="UBIQUITIN CONJUGATING ENZYME 7 INTERACTING PROTEIN-RELATED"/>
    <property type="match status" value="1"/>
</dbReference>
<evidence type="ECO:0000259" key="17">
    <source>
        <dbReference type="PROSITE" id="PS50089"/>
    </source>
</evidence>
<dbReference type="Pfam" id="PF13639">
    <property type="entry name" value="zf-RING_2"/>
    <property type="match status" value="1"/>
</dbReference>
<dbReference type="FunFam" id="3.30.40.10:FF:000137">
    <property type="entry name" value="RanBP-type and C3HC4-type zinc finger-containing protein 1"/>
    <property type="match status" value="1"/>
</dbReference>
<name>A0A9D4E611_DREPO</name>
<dbReference type="InterPro" id="IPR047559">
    <property type="entry name" value="HOIL1_RBR_mRING-HC-C3HC3D"/>
</dbReference>
<evidence type="ECO:0000259" key="18">
    <source>
        <dbReference type="PROSITE" id="PS50199"/>
    </source>
</evidence>
<evidence type="ECO:0000259" key="19">
    <source>
        <dbReference type="PROSITE" id="PS51873"/>
    </source>
</evidence>
<dbReference type="InterPro" id="IPR001876">
    <property type="entry name" value="Znf_RanBP2"/>
</dbReference>
<evidence type="ECO:0000256" key="11">
    <source>
        <dbReference type="ARBA" id="ARBA00022786"/>
    </source>
</evidence>
<feature type="domain" description="Ubiquitin-like" evidence="16">
    <location>
        <begin position="450"/>
        <end position="514"/>
    </location>
</feature>
<comment type="catalytic activity">
    <reaction evidence="1">
        <text>[E2 ubiquitin-conjugating enzyme]-S-ubiquitinyl-L-cysteine + [acceptor protein]-L-lysine = [E2 ubiquitin-conjugating enzyme]-L-cysteine + [acceptor protein]-N(6)-ubiquitinyl-L-lysine.</text>
        <dbReference type="EC" id="2.3.2.31"/>
    </reaction>
</comment>
<evidence type="ECO:0000313" key="20">
    <source>
        <dbReference type="EMBL" id="KAH3772946.1"/>
    </source>
</evidence>
<dbReference type="InterPro" id="IPR029071">
    <property type="entry name" value="Ubiquitin-like_domsf"/>
</dbReference>
<dbReference type="GO" id="GO:0061630">
    <property type="term" value="F:ubiquitin protein ligase activity"/>
    <property type="evidence" value="ECO:0007669"/>
    <property type="project" value="UniProtKB-EC"/>
</dbReference>
<feature type="domain" description="RING-type" evidence="17">
    <location>
        <begin position="793"/>
        <end position="835"/>
    </location>
</feature>
<dbReference type="Gene3D" id="1.20.120.1750">
    <property type="match status" value="1"/>
</dbReference>
<evidence type="ECO:0000313" key="21">
    <source>
        <dbReference type="Proteomes" id="UP000828390"/>
    </source>
</evidence>
<feature type="domain" description="RanBP2-type" evidence="18">
    <location>
        <begin position="696"/>
        <end position="725"/>
    </location>
</feature>
<reference evidence="20" key="2">
    <citation type="submission" date="2020-11" db="EMBL/GenBank/DDBJ databases">
        <authorList>
            <person name="McCartney M.A."/>
            <person name="Auch B."/>
            <person name="Kono T."/>
            <person name="Mallez S."/>
            <person name="Becker A."/>
            <person name="Gohl D.M."/>
            <person name="Silverstein K.A.T."/>
            <person name="Koren S."/>
            <person name="Bechman K.B."/>
            <person name="Herman A."/>
            <person name="Abrahante J.E."/>
            <person name="Garbe J."/>
        </authorList>
    </citation>
    <scope>NUCLEOTIDE SEQUENCE</scope>
    <source>
        <strain evidence="20">Duluth1</strain>
        <tissue evidence="20">Whole animal</tissue>
    </source>
</reference>
<comment type="caution">
    <text evidence="20">The sequence shown here is derived from an EMBL/GenBank/DDBJ whole genome shotgun (WGS) entry which is preliminary data.</text>
</comment>
<dbReference type="SMART" id="SM00184">
    <property type="entry name" value="RING"/>
    <property type="match status" value="1"/>
</dbReference>
<feature type="region of interest" description="Disordered" evidence="15">
    <location>
        <begin position="196"/>
        <end position="246"/>
    </location>
</feature>
<dbReference type="InterPro" id="IPR051628">
    <property type="entry name" value="LUBAC_E3_Ligases"/>
</dbReference>
<keyword evidence="21" id="KW-1185">Reference proteome</keyword>
<dbReference type="Proteomes" id="UP000828390">
    <property type="component" value="Unassembled WGS sequence"/>
</dbReference>
<evidence type="ECO:0000259" key="16">
    <source>
        <dbReference type="PROSITE" id="PS50053"/>
    </source>
</evidence>
<dbReference type="GO" id="GO:0097039">
    <property type="term" value="P:protein linear polyubiquitination"/>
    <property type="evidence" value="ECO:0007669"/>
    <property type="project" value="TreeGrafter"/>
</dbReference>
<evidence type="ECO:0000256" key="4">
    <source>
        <dbReference type="ARBA" id="ARBA00012251"/>
    </source>
</evidence>
<comment type="similarity">
    <text evidence="3">Belongs to the RBR family.</text>
</comment>
<gene>
    <name evidence="20" type="ORF">DPMN_174293</name>
</gene>
<dbReference type="CDD" id="cd20345">
    <property type="entry name" value="BRcat_RBR_HOIL1"/>
    <property type="match status" value="1"/>
</dbReference>
<dbReference type="PANTHER" id="PTHR22770:SF13">
    <property type="entry name" value="RING-TYPE DOMAIN-CONTAINING PROTEIN"/>
    <property type="match status" value="1"/>
</dbReference>
<keyword evidence="14" id="KW-0175">Coiled coil</keyword>
<keyword evidence="9" id="KW-0677">Repeat</keyword>
<keyword evidence="10 13" id="KW-0863">Zinc-finger</keyword>
<evidence type="ECO:0000256" key="9">
    <source>
        <dbReference type="ARBA" id="ARBA00022737"/>
    </source>
</evidence>
<evidence type="ECO:0000256" key="6">
    <source>
        <dbReference type="ARBA" id="ARBA00022553"/>
    </source>
</evidence>
<evidence type="ECO:0000256" key="1">
    <source>
        <dbReference type="ARBA" id="ARBA00001798"/>
    </source>
</evidence>
<dbReference type="InterPro" id="IPR013083">
    <property type="entry name" value="Znf_RING/FYVE/PHD"/>
</dbReference>
<dbReference type="CDD" id="cd16633">
    <property type="entry name" value="mRING-HC-C3HC3D_RBR_HOIL1"/>
    <property type="match status" value="1"/>
</dbReference>
<dbReference type="Gene3D" id="2.30.30.380">
    <property type="entry name" value="Zn-finger domain of Sec23/24"/>
    <property type="match status" value="1"/>
</dbReference>
<protein>
    <recommendedName>
        <fullName evidence="5">RanBP-type and C3HC4-type zinc finger-containing protein 1</fullName>
        <ecNumber evidence="4">2.3.2.31</ecNumber>
    </recommendedName>
</protein>
<dbReference type="PROSITE" id="PS50089">
    <property type="entry name" value="ZF_RING_2"/>
    <property type="match status" value="1"/>
</dbReference>
<dbReference type="InterPro" id="IPR000626">
    <property type="entry name" value="Ubiquitin-like_dom"/>
</dbReference>
<dbReference type="GO" id="GO:0071797">
    <property type="term" value="C:LUBAC complex"/>
    <property type="evidence" value="ECO:0007669"/>
    <property type="project" value="TreeGrafter"/>
</dbReference>
<dbReference type="InterPro" id="IPR044066">
    <property type="entry name" value="TRIAD_supradom"/>
</dbReference>
<evidence type="ECO:0000256" key="5">
    <source>
        <dbReference type="ARBA" id="ARBA00017887"/>
    </source>
</evidence>
<dbReference type="GO" id="GO:0043161">
    <property type="term" value="P:proteasome-mediated ubiquitin-dependent protein catabolic process"/>
    <property type="evidence" value="ECO:0007669"/>
    <property type="project" value="TreeGrafter"/>
</dbReference>
<dbReference type="Gene3D" id="3.30.40.10">
    <property type="entry name" value="Zinc/RING finger domain, C3HC4 (zinc finger)"/>
    <property type="match status" value="1"/>
</dbReference>
<dbReference type="Gene3D" id="3.10.20.90">
    <property type="entry name" value="Phosphatidylinositol 3-kinase Catalytic Subunit, Chain A, domain 1"/>
    <property type="match status" value="1"/>
</dbReference>
<keyword evidence="8" id="KW-0479">Metal-binding</keyword>
<reference evidence="20" key="1">
    <citation type="journal article" date="2019" name="bioRxiv">
        <title>The Genome of the Zebra Mussel, Dreissena polymorpha: A Resource for Invasive Species Research.</title>
        <authorList>
            <person name="McCartney M.A."/>
            <person name="Auch B."/>
            <person name="Kono T."/>
            <person name="Mallez S."/>
            <person name="Zhang Y."/>
            <person name="Obille A."/>
            <person name="Becker A."/>
            <person name="Abrahante J.E."/>
            <person name="Garbe J."/>
            <person name="Badalamenti J.P."/>
            <person name="Herman A."/>
            <person name="Mangelson H."/>
            <person name="Liachko I."/>
            <person name="Sullivan S."/>
            <person name="Sone E.D."/>
            <person name="Koren S."/>
            <person name="Silverstein K.A.T."/>
            <person name="Beckman K.B."/>
            <person name="Gohl D.M."/>
        </authorList>
    </citation>
    <scope>NUCLEOTIDE SEQUENCE</scope>
    <source>
        <strain evidence="20">Duluth1</strain>
        <tissue evidence="20">Whole animal</tissue>
    </source>
</reference>
<dbReference type="SUPFAM" id="SSF90209">
    <property type="entry name" value="Ran binding protein zinc finger-like"/>
    <property type="match status" value="1"/>
</dbReference>
<dbReference type="GO" id="GO:0043130">
    <property type="term" value="F:ubiquitin binding"/>
    <property type="evidence" value="ECO:0007669"/>
    <property type="project" value="TreeGrafter"/>
</dbReference>
<evidence type="ECO:0000256" key="14">
    <source>
        <dbReference type="SAM" id="Coils"/>
    </source>
</evidence>
<dbReference type="SUPFAM" id="SSF54236">
    <property type="entry name" value="Ubiquitin-like"/>
    <property type="match status" value="1"/>
</dbReference>
<sequence length="1021" mass="115054">MRKMFAKKKKNKLRRSVYFMDELIKDLSIAHCCCQLYFLKPNFNLDKYGAVKEVFSSGDLELLSMKQCTVHLCVVRNGVDETNFTLEGTAQSNELCMWVKLNSLQEGLITYTIKDHYLHECRQKASRFLLHYDDNDDDFAEFEQKLVSTLQQSKDPKTKDLYLLVAVQTASEKRHSHLSQGPGRAISTRDLFAELASDRPRSSPSPNIEDTSDKKATGKDKCANDDNAVNFGEERSSGTFGDSGPKVVHSGKEVELDVIISAPFDDLLPFSPTDDPIKNDSSNEVFNDPTCKSVDEQTIDKLCDSLHIHPKELPERLQSILKSIDKSIDSGDTSVELQPRKNIFDNTYIDLSKFSAKKEEDDNNNDKSMDKTYMSMRSIKREPEREMTMDEDAKKLKKGQDIAKLLQAAILDRDEKLAEDYARLLCRERVAVTVDVKLNLPDEKEKEFDLKLFVEDREATKDVSITLKVKASDTIGDLKLKMLVKHGFPTEVQNWIIGKRIRLDNETLGSCKVKAPGCEAYLYIVSAESRGLKKEEYFNRDRPQGPMGAGGAMAQPVGAILPPMGAVAQLVGAVGRPVGPIAPVGGVGRIVAAMDPGVNQKPVIKKETVPPSQRPEAVMGDKMNFPKVNLNLKEDKKNVEKLPSPLQQGRVEAKVHARVQQSSDEIRHVLGQVAYQMNNMNIDEPRGRQPVEDEEPVQGWSCTACTFINQPTRPGCELCSAPRPADYVIPADYVMTEAERLRQDEEELLEQQTRQAQERERQAHLAEQMQNFQHLREMDTNENLISNNEVFTCAICFEDIDVRDGVVLRECLHSFCRNCLADAVLYNEEPVLRCPYQDERFSCPGVLQDREVKGLVSPEQYAKYLARSLTTAESQADNSFHCKTTDCAGWCIYEDLVNFFVCPVCTKENCLTCKAIHTGMNCRQYQDDLKARSSNDQAANQTQIMIRKMLDDGEAMNCPKCKVIVMKKEGCDWIQCSICKTEICWVTKQARWGPLGNGDISGGCRCRVNGILCHLMCNNCH</sequence>
<evidence type="ECO:0000256" key="10">
    <source>
        <dbReference type="ARBA" id="ARBA00022771"/>
    </source>
</evidence>
<dbReference type="InterPro" id="IPR036443">
    <property type="entry name" value="Znf_RanBP2_sf"/>
</dbReference>
<dbReference type="InterPro" id="IPR047558">
    <property type="entry name" value="BRcat_RBR_HOIL1"/>
</dbReference>
<dbReference type="PROSITE" id="PS50199">
    <property type="entry name" value="ZF_RANBP2_2"/>
    <property type="match status" value="1"/>
</dbReference>
<dbReference type="SMART" id="SM00547">
    <property type="entry name" value="ZnF_RBZ"/>
    <property type="match status" value="1"/>
</dbReference>
<feature type="compositionally biased region" description="Basic and acidic residues" evidence="15">
    <location>
        <begin position="211"/>
        <end position="224"/>
    </location>
</feature>
<evidence type="ECO:0000256" key="15">
    <source>
        <dbReference type="SAM" id="MobiDB-lite"/>
    </source>
</evidence>
<keyword evidence="7" id="KW-0808">Transferase</keyword>
<dbReference type="InterPro" id="IPR001841">
    <property type="entry name" value="Znf_RING"/>
</dbReference>
<dbReference type="GO" id="GO:0009893">
    <property type="term" value="P:positive regulation of metabolic process"/>
    <property type="evidence" value="ECO:0007669"/>
    <property type="project" value="UniProtKB-ARBA"/>
</dbReference>
<dbReference type="PROSITE" id="PS51873">
    <property type="entry name" value="TRIAD"/>
    <property type="match status" value="1"/>
</dbReference>
<dbReference type="EMBL" id="JAIWYP010000009">
    <property type="protein sequence ID" value="KAH3772946.1"/>
    <property type="molecule type" value="Genomic_DNA"/>
</dbReference>
<dbReference type="CDD" id="cd20358">
    <property type="entry name" value="Rcat_RBR_HOIL1"/>
    <property type="match status" value="1"/>
</dbReference>
<keyword evidence="11" id="KW-0833">Ubl conjugation pathway</keyword>
<evidence type="ECO:0000256" key="12">
    <source>
        <dbReference type="ARBA" id="ARBA00022833"/>
    </source>
</evidence>
<accession>A0A9D4E611</accession>
<evidence type="ECO:0000256" key="2">
    <source>
        <dbReference type="ARBA" id="ARBA00004906"/>
    </source>
</evidence>
<dbReference type="PROSITE" id="PS01358">
    <property type="entry name" value="ZF_RANBP2_1"/>
    <property type="match status" value="1"/>
</dbReference>
<feature type="domain" description="RING-type" evidence="19">
    <location>
        <begin position="789"/>
        <end position="1017"/>
    </location>
</feature>
<dbReference type="InterPro" id="IPR047557">
    <property type="entry name" value="Rcat_RBR_HOIL1"/>
</dbReference>
<dbReference type="PROSITE" id="PS50053">
    <property type="entry name" value="UBIQUITIN_2"/>
    <property type="match status" value="1"/>
</dbReference>
<dbReference type="SUPFAM" id="SSF57850">
    <property type="entry name" value="RING/U-box"/>
    <property type="match status" value="3"/>
</dbReference>
<dbReference type="PROSITE" id="PS00518">
    <property type="entry name" value="ZF_RING_1"/>
    <property type="match status" value="1"/>
</dbReference>
<keyword evidence="6" id="KW-0597">Phosphoprotein</keyword>
<organism evidence="20 21">
    <name type="scientific">Dreissena polymorpha</name>
    <name type="common">Zebra mussel</name>
    <name type="synonym">Mytilus polymorpha</name>
    <dbReference type="NCBI Taxonomy" id="45954"/>
    <lineage>
        <taxon>Eukaryota</taxon>
        <taxon>Metazoa</taxon>
        <taxon>Spiralia</taxon>
        <taxon>Lophotrochozoa</taxon>
        <taxon>Mollusca</taxon>
        <taxon>Bivalvia</taxon>
        <taxon>Autobranchia</taxon>
        <taxon>Heteroconchia</taxon>
        <taxon>Euheterodonta</taxon>
        <taxon>Imparidentia</taxon>
        <taxon>Neoheterodontei</taxon>
        <taxon>Myida</taxon>
        <taxon>Dreissenoidea</taxon>
        <taxon>Dreissenidae</taxon>
        <taxon>Dreissena</taxon>
    </lineage>
</organism>
<dbReference type="EC" id="2.3.2.31" evidence="4"/>
<dbReference type="AlphaFoldDB" id="A0A9D4E611"/>
<feature type="coiled-coil region" evidence="14">
    <location>
        <begin position="735"/>
        <end position="769"/>
    </location>
</feature>
<dbReference type="GO" id="GO:0008270">
    <property type="term" value="F:zinc ion binding"/>
    <property type="evidence" value="ECO:0007669"/>
    <property type="project" value="UniProtKB-KW"/>
</dbReference>
<keyword evidence="12" id="KW-0862">Zinc</keyword>
<dbReference type="FunFam" id="1.20.120.1750:FF:000026">
    <property type="entry name" value="RANBP2-type and C3HC4-type zinc finger containing 1"/>
    <property type="match status" value="1"/>
</dbReference>
<proteinExistence type="inferred from homology"/>
<evidence type="ECO:0000256" key="3">
    <source>
        <dbReference type="ARBA" id="ARBA00008278"/>
    </source>
</evidence>
<evidence type="ECO:0000256" key="13">
    <source>
        <dbReference type="PROSITE-ProRule" id="PRU00322"/>
    </source>
</evidence>